<proteinExistence type="predicted"/>
<dbReference type="RefSeq" id="WP_113633541.1">
    <property type="nucleotide sequence ID" value="NZ_QNUX01000001.1"/>
</dbReference>
<dbReference type="Pfam" id="PF09411">
    <property type="entry name" value="PagL"/>
    <property type="match status" value="1"/>
</dbReference>
<evidence type="ECO:0008006" key="3">
    <source>
        <dbReference type="Google" id="ProtNLM"/>
    </source>
</evidence>
<organism evidence="1 2">
    <name type="scientific">Flavobacterium psychrolimnae</name>
    <dbReference type="NCBI Taxonomy" id="249351"/>
    <lineage>
        <taxon>Bacteria</taxon>
        <taxon>Pseudomonadati</taxon>
        <taxon>Bacteroidota</taxon>
        <taxon>Flavobacteriia</taxon>
        <taxon>Flavobacteriales</taxon>
        <taxon>Flavobacteriaceae</taxon>
        <taxon>Flavobacterium</taxon>
    </lineage>
</organism>
<sequence length="204" mass="23810">MYKKVLLIVVAIFGSIPFYAQDKHSKFEFGFAYGLGNEFKNRNYTYTNEYFKVQLFYKVKSTRNFSYEFLLQPELNFAMHQLTNLYFIEPDDPDYLDKRERFTKLKNIRDYVLNIGFLMRKPVLKSCSVYVFGSVGPMITDTETERLSKGFAFSDVLALGFTFKYNKVTFDVRPNIRHVSNAGLQKTNSGYNTKNIDFGISIPL</sequence>
<gene>
    <name evidence="1" type="ORF">DR980_01835</name>
</gene>
<dbReference type="AlphaFoldDB" id="A0A366B5K6"/>
<dbReference type="EMBL" id="QNUX01000001">
    <property type="protein sequence ID" value="RBN51923.1"/>
    <property type="molecule type" value="Genomic_DNA"/>
</dbReference>
<protein>
    <recommendedName>
        <fullName evidence="3">Acyloxyacyl hydrolase</fullName>
    </recommendedName>
</protein>
<reference evidence="1 2" key="1">
    <citation type="submission" date="2018-07" db="EMBL/GenBank/DDBJ databases">
        <title>Complete genome sequence of Flavobacterium psychrolimnae LMG 22018.</title>
        <authorList>
            <person name="Kim D.-U."/>
        </authorList>
    </citation>
    <scope>NUCLEOTIDE SEQUENCE [LARGE SCALE GENOMIC DNA]</scope>
    <source>
        <strain evidence="1 2">LMG 22018</strain>
    </source>
</reference>
<dbReference type="Gene3D" id="2.40.160.20">
    <property type="match status" value="1"/>
</dbReference>
<dbReference type="Proteomes" id="UP000253676">
    <property type="component" value="Unassembled WGS sequence"/>
</dbReference>
<dbReference type="OrthoDB" id="1200606at2"/>
<name>A0A366B5K6_9FLAO</name>
<evidence type="ECO:0000313" key="2">
    <source>
        <dbReference type="Proteomes" id="UP000253676"/>
    </source>
</evidence>
<keyword evidence="2" id="KW-1185">Reference proteome</keyword>
<dbReference type="InterPro" id="IPR018550">
    <property type="entry name" value="Lipid-A_deacylase-rel"/>
</dbReference>
<accession>A0A366B5K6</accession>
<comment type="caution">
    <text evidence="1">The sequence shown here is derived from an EMBL/GenBank/DDBJ whole genome shotgun (WGS) entry which is preliminary data.</text>
</comment>
<evidence type="ECO:0000313" key="1">
    <source>
        <dbReference type="EMBL" id="RBN51923.1"/>
    </source>
</evidence>